<proteinExistence type="predicted"/>
<organism evidence="2 3">
    <name type="scientific">Methylobacter tundripaludum (strain ATCC BAA-1195 / DSM 17260 / SV96)</name>
    <dbReference type="NCBI Taxonomy" id="697282"/>
    <lineage>
        <taxon>Bacteria</taxon>
        <taxon>Pseudomonadati</taxon>
        <taxon>Pseudomonadota</taxon>
        <taxon>Gammaproteobacteria</taxon>
        <taxon>Methylococcales</taxon>
        <taxon>Methylococcaceae</taxon>
        <taxon>Methylobacter</taxon>
    </lineage>
</organism>
<reference evidence="2 3" key="1">
    <citation type="submission" date="2011-06" db="EMBL/GenBank/DDBJ databases">
        <title>Genomic sequence of Methylobacter tundripaludum SV96.</title>
        <authorList>
            <consortium name="US DOE Joint Genome Institute"/>
            <person name="Lucas S."/>
            <person name="Han J."/>
            <person name="Lapidus A."/>
            <person name="Cheng J.-F."/>
            <person name="Goodwin L."/>
            <person name="Pitluck S."/>
            <person name="Held B."/>
            <person name="Detter J.C."/>
            <person name="Han C."/>
            <person name="Tapia R."/>
            <person name="Land M."/>
            <person name="Hauser L."/>
            <person name="Kyrpides N."/>
            <person name="Ivanova N."/>
            <person name="Ovchinnikova G."/>
            <person name="Pagani I."/>
            <person name="Klotz M.G."/>
            <person name="Dispirito A.A."/>
            <person name="Murrell J.C."/>
            <person name="Dunfield P."/>
            <person name="Kalyuzhnaya M.G."/>
            <person name="Svenning M."/>
            <person name="Trotsenko Y.A."/>
            <person name="Stein L.Y."/>
            <person name="Woyke T."/>
        </authorList>
    </citation>
    <scope>NUCLEOTIDE SEQUENCE [LARGE SCALE GENOMIC DNA]</scope>
    <source>
        <strain evidence="3">ATCC BAA-1195 / DSM 17260 / SV96</strain>
    </source>
</reference>
<keyword evidence="1" id="KW-1133">Transmembrane helix</keyword>
<keyword evidence="3" id="KW-1185">Reference proteome</keyword>
<feature type="transmembrane region" description="Helical" evidence="1">
    <location>
        <begin position="60"/>
        <end position="81"/>
    </location>
</feature>
<dbReference type="Proteomes" id="UP000004664">
    <property type="component" value="Unassembled WGS sequence"/>
</dbReference>
<sequence length="88" mass="9242">MKSEYALAVVPLEAALVVFGALVLAAIVVLLLASLKALFQAKSLSQAILKIPGINFTIKGSGFLVLFLVLFVLIVASYMALRVIPGSP</sequence>
<evidence type="ECO:0000313" key="2">
    <source>
        <dbReference type="EMBL" id="EGW20880.1"/>
    </source>
</evidence>
<evidence type="ECO:0000256" key="1">
    <source>
        <dbReference type="SAM" id="Phobius"/>
    </source>
</evidence>
<gene>
    <name evidence="2" type="ORF">Mettu_4032</name>
</gene>
<dbReference type="EMBL" id="JH109153">
    <property type="protein sequence ID" value="EGW20880.1"/>
    <property type="molecule type" value="Genomic_DNA"/>
</dbReference>
<keyword evidence="1" id="KW-0812">Transmembrane</keyword>
<name>G3J108_METTV</name>
<evidence type="ECO:0000313" key="3">
    <source>
        <dbReference type="Proteomes" id="UP000004664"/>
    </source>
</evidence>
<keyword evidence="1" id="KW-0472">Membrane</keyword>
<protein>
    <submittedName>
        <fullName evidence="2">Uncharacterized protein</fullName>
    </submittedName>
</protein>
<dbReference type="AlphaFoldDB" id="G3J108"/>
<dbReference type="RefSeq" id="WP_006893308.1">
    <property type="nucleotide sequence ID" value="NZ_JH109153.1"/>
</dbReference>
<feature type="transmembrane region" description="Helical" evidence="1">
    <location>
        <begin position="14"/>
        <end position="39"/>
    </location>
</feature>
<accession>G3J108</accession>
<dbReference type="HOGENOM" id="CLU_2465548_0_0_6"/>